<reference evidence="2" key="1">
    <citation type="submission" date="2013-12" db="EMBL/GenBank/DDBJ databases">
        <authorList>
            <person name="Aslett M."/>
        </authorList>
    </citation>
    <scope>NUCLEOTIDE SEQUENCE [LARGE SCALE GENOMIC DNA]</scope>
    <source>
        <strain evidence="2">Lindley</strain>
    </source>
</reference>
<dbReference type="InterPro" id="IPR013320">
    <property type="entry name" value="ConA-like_dom_sf"/>
</dbReference>
<dbReference type="WBParaSite" id="GPLIN_000179900">
    <property type="protein sequence ID" value="GPLIN_000179900"/>
    <property type="gene ID" value="GPLIN_000179900"/>
</dbReference>
<dbReference type="InterPro" id="IPR050618">
    <property type="entry name" value="Ubq-SigPath_Reg"/>
</dbReference>
<dbReference type="Gene3D" id="2.60.120.920">
    <property type="match status" value="1"/>
</dbReference>
<dbReference type="InterPro" id="IPR001870">
    <property type="entry name" value="B30.2/SPRY"/>
</dbReference>
<protein>
    <submittedName>
        <fullName evidence="3">B30.2/SPRY domain-containing protein</fullName>
    </submittedName>
</protein>
<dbReference type="SUPFAM" id="SSF49899">
    <property type="entry name" value="Concanavalin A-like lectins/glucanases"/>
    <property type="match status" value="1"/>
</dbReference>
<dbReference type="Proteomes" id="UP000050741">
    <property type="component" value="Unassembled WGS sequence"/>
</dbReference>
<reference evidence="2" key="2">
    <citation type="submission" date="2014-05" db="EMBL/GenBank/DDBJ databases">
        <title>The genome and life-stage specific transcriptomes of Globodera pallida elucidate key aspects of plant parasitism by a cyst nematode.</title>
        <authorList>
            <person name="Cotton J.A."/>
            <person name="Lilley C.J."/>
            <person name="Jones L.M."/>
            <person name="Kikuchi T."/>
            <person name="Reid A.J."/>
            <person name="Thorpe P."/>
            <person name="Tsai I.J."/>
            <person name="Beasley H."/>
            <person name="Blok V."/>
            <person name="Cock P.J.A."/>
            <person name="Van den Akker S.E."/>
            <person name="Holroyd N."/>
            <person name="Hunt M."/>
            <person name="Mantelin S."/>
            <person name="Naghra H."/>
            <person name="Pain A."/>
            <person name="Palomares-Rius J.E."/>
            <person name="Zarowiecki M."/>
            <person name="Berriman M."/>
            <person name="Jones J.T."/>
            <person name="Urwin P.E."/>
        </authorList>
    </citation>
    <scope>NUCLEOTIDE SEQUENCE [LARGE SCALE GENOMIC DNA]</scope>
    <source>
        <strain evidence="2">Lindley</strain>
    </source>
</reference>
<dbReference type="InterPro" id="IPR044736">
    <property type="entry name" value="Gid1/RanBPM/SPLA_SPRY"/>
</dbReference>
<accession>A0A183BMG4</accession>
<name>A0A183BMG4_GLOPA</name>
<dbReference type="InterPro" id="IPR043136">
    <property type="entry name" value="B30.2/SPRY_sf"/>
</dbReference>
<evidence type="ECO:0000313" key="2">
    <source>
        <dbReference type="Proteomes" id="UP000050741"/>
    </source>
</evidence>
<dbReference type="PROSITE" id="PS50188">
    <property type="entry name" value="B302_SPRY"/>
    <property type="match status" value="1"/>
</dbReference>
<keyword evidence="2" id="KW-1185">Reference proteome</keyword>
<evidence type="ECO:0000259" key="1">
    <source>
        <dbReference type="PROSITE" id="PS50188"/>
    </source>
</evidence>
<dbReference type="Pfam" id="PF00622">
    <property type="entry name" value="SPRY"/>
    <property type="match status" value="1"/>
</dbReference>
<organism evidence="2 3">
    <name type="scientific">Globodera pallida</name>
    <name type="common">Potato cyst nematode worm</name>
    <name type="synonym">Heterodera pallida</name>
    <dbReference type="NCBI Taxonomy" id="36090"/>
    <lineage>
        <taxon>Eukaryota</taxon>
        <taxon>Metazoa</taxon>
        <taxon>Ecdysozoa</taxon>
        <taxon>Nematoda</taxon>
        <taxon>Chromadorea</taxon>
        <taxon>Rhabditida</taxon>
        <taxon>Tylenchina</taxon>
        <taxon>Tylenchomorpha</taxon>
        <taxon>Tylenchoidea</taxon>
        <taxon>Heteroderidae</taxon>
        <taxon>Heteroderinae</taxon>
        <taxon>Globodera</taxon>
    </lineage>
</organism>
<dbReference type="PANTHER" id="PTHR12864">
    <property type="entry name" value="RAN BINDING PROTEIN 9-RELATED"/>
    <property type="match status" value="1"/>
</dbReference>
<feature type="domain" description="B30.2/SPRY" evidence="1">
    <location>
        <begin position="10"/>
        <end position="174"/>
    </location>
</feature>
<proteinExistence type="predicted"/>
<dbReference type="AlphaFoldDB" id="A0A183BMG4"/>
<reference evidence="3" key="3">
    <citation type="submission" date="2016-06" db="UniProtKB">
        <authorList>
            <consortium name="WormBaseParasite"/>
        </authorList>
    </citation>
    <scope>IDENTIFICATION</scope>
</reference>
<dbReference type="CDD" id="cd12885">
    <property type="entry name" value="SPRY_RanBP_like"/>
    <property type="match status" value="1"/>
</dbReference>
<sequence>MHTGREKIIKAKIAAAVLEHQLKRVKELEECQNEQLQDVDEMLKEDAAMLNDALGKAWRSVFAERPLPKSLLAIFYYEVKILKEKCIAFIGLATKKMPLHKCIGYERTTYAYDSWGRLWGHAAVAGCSHWNGRPYIDGMPKFGVRDVVGCGINLATRQIFYTKNGQRLGEKGKA</sequence>
<dbReference type="InterPro" id="IPR003877">
    <property type="entry name" value="SPRY_dom"/>
</dbReference>
<evidence type="ECO:0000313" key="3">
    <source>
        <dbReference type="WBParaSite" id="GPLIN_000179900"/>
    </source>
</evidence>